<dbReference type="STRING" id="9597.ENSPPAP00000001784"/>
<evidence type="ECO:0000259" key="5">
    <source>
        <dbReference type="PROSITE" id="PS50405"/>
    </source>
</evidence>
<evidence type="ECO:0000313" key="6">
    <source>
        <dbReference type="Ensembl" id="ENSPPAP00000001784.1"/>
    </source>
</evidence>
<comment type="similarity">
    <text evidence="1">Belongs to the GST superfamily. Alpha family.</text>
</comment>
<dbReference type="InterPro" id="IPR050213">
    <property type="entry name" value="GST_superfamily"/>
</dbReference>
<dbReference type="PANTHER" id="PTHR11571:SF244">
    <property type="entry name" value="GLUTATHIONE TRANSFERASE"/>
    <property type="match status" value="1"/>
</dbReference>
<reference evidence="6" key="3">
    <citation type="submission" date="2025-09" db="UniProtKB">
        <authorList>
            <consortium name="Ensembl"/>
        </authorList>
    </citation>
    <scope>IDENTIFICATION</scope>
</reference>
<keyword evidence="3" id="KW-0808">Transferase</keyword>
<dbReference type="GO" id="GO:0004364">
    <property type="term" value="F:glutathione transferase activity"/>
    <property type="evidence" value="ECO:0007669"/>
    <property type="project" value="UniProtKB-EC"/>
</dbReference>
<dbReference type="Gene3D" id="1.20.1050.10">
    <property type="match status" value="1"/>
</dbReference>
<evidence type="ECO:0000313" key="7">
    <source>
        <dbReference type="Proteomes" id="UP000240080"/>
    </source>
</evidence>
<dbReference type="GeneTree" id="ENSGT00940000164034"/>
<dbReference type="SUPFAM" id="SSF52833">
    <property type="entry name" value="Thioredoxin-like"/>
    <property type="match status" value="1"/>
</dbReference>
<feature type="domain" description="GST C-terminal" evidence="5">
    <location>
        <begin position="42"/>
        <end position="173"/>
    </location>
</feature>
<dbReference type="Ensembl" id="ENSPPAT00000008883.1">
    <property type="protein sequence ID" value="ENSPPAP00000001784.1"/>
    <property type="gene ID" value="ENSPPAG00000008098.1"/>
</dbReference>
<evidence type="ECO:0000259" key="4">
    <source>
        <dbReference type="PROSITE" id="PS50404"/>
    </source>
</evidence>
<dbReference type="EC" id="2.5.1.18" evidence="2"/>
<dbReference type="Bgee" id="ENSPPAG00000008098">
    <property type="expression patterns" value="Expressed in liver"/>
</dbReference>
<dbReference type="PANTHER" id="PTHR11571">
    <property type="entry name" value="GLUTATHIONE S-TRANSFERASE"/>
    <property type="match status" value="1"/>
</dbReference>
<dbReference type="InterPro" id="IPR036249">
    <property type="entry name" value="Thioredoxin-like_sf"/>
</dbReference>
<protein>
    <recommendedName>
        <fullName evidence="2">glutathione transferase</fullName>
        <ecNumber evidence="2">2.5.1.18</ecNumber>
    </recommendedName>
</protein>
<dbReference type="GO" id="GO:0006749">
    <property type="term" value="P:glutathione metabolic process"/>
    <property type="evidence" value="ECO:0007669"/>
    <property type="project" value="TreeGrafter"/>
</dbReference>
<proteinExistence type="inferred from homology"/>
<dbReference type="InterPro" id="IPR004045">
    <property type="entry name" value="Glutathione_S-Trfase_N"/>
</dbReference>
<dbReference type="PROSITE" id="PS50404">
    <property type="entry name" value="GST_NTER"/>
    <property type="match status" value="1"/>
</dbReference>
<dbReference type="AlphaFoldDB" id="A0A2R8ZGL6"/>
<organism evidence="6 7">
    <name type="scientific">Pan paniscus</name>
    <name type="common">Pygmy chimpanzee</name>
    <name type="synonym">Bonobo</name>
    <dbReference type="NCBI Taxonomy" id="9597"/>
    <lineage>
        <taxon>Eukaryota</taxon>
        <taxon>Metazoa</taxon>
        <taxon>Chordata</taxon>
        <taxon>Craniata</taxon>
        <taxon>Vertebrata</taxon>
        <taxon>Euteleostomi</taxon>
        <taxon>Mammalia</taxon>
        <taxon>Eutheria</taxon>
        <taxon>Euarchontoglires</taxon>
        <taxon>Primates</taxon>
        <taxon>Haplorrhini</taxon>
        <taxon>Catarrhini</taxon>
        <taxon>Hominidae</taxon>
        <taxon>Pan</taxon>
    </lineage>
</organism>
<dbReference type="InterPro" id="IPR010987">
    <property type="entry name" value="Glutathione-S-Trfase_C-like"/>
</dbReference>
<dbReference type="GO" id="GO:0070062">
    <property type="term" value="C:extracellular exosome"/>
    <property type="evidence" value="ECO:0007669"/>
    <property type="project" value="TreeGrafter"/>
</dbReference>
<dbReference type="Pfam" id="PF14497">
    <property type="entry name" value="GST_C_3"/>
    <property type="match status" value="1"/>
</dbReference>
<evidence type="ECO:0000256" key="2">
    <source>
        <dbReference type="ARBA" id="ARBA00012452"/>
    </source>
</evidence>
<evidence type="ECO:0000256" key="3">
    <source>
        <dbReference type="ARBA" id="ARBA00022679"/>
    </source>
</evidence>
<dbReference type="InterPro" id="IPR036282">
    <property type="entry name" value="Glutathione-S-Trfase_C_sf"/>
</dbReference>
<dbReference type="Gene3D" id="3.40.30.10">
    <property type="entry name" value="Glutaredoxin"/>
    <property type="match status" value="1"/>
</dbReference>
<reference evidence="6 7" key="1">
    <citation type="journal article" date="2012" name="Nature">
        <title>The bonobo genome compared with the chimpanzee and human genomes.</title>
        <authorList>
            <person name="Prufer K."/>
            <person name="Munch K."/>
            <person name="Hellmann I."/>
            <person name="Akagi K."/>
            <person name="Miller J.R."/>
            <person name="Walenz B."/>
            <person name="Koren S."/>
            <person name="Sutton G."/>
            <person name="Kodira C."/>
            <person name="Winer R."/>
            <person name="Knight J.R."/>
            <person name="Mullikin J.C."/>
            <person name="Meader S.J."/>
            <person name="Ponting C.P."/>
            <person name="Lunter G."/>
            <person name="Higashino S."/>
            <person name="Hobolth A."/>
            <person name="Dutheil J."/>
            <person name="Karakoc E."/>
            <person name="Alkan C."/>
            <person name="Sajjadian S."/>
            <person name="Catacchio C.R."/>
            <person name="Ventura M."/>
            <person name="Marques-Bonet T."/>
            <person name="Eichler E.E."/>
            <person name="Andre C."/>
            <person name="Atencia R."/>
            <person name="Mugisha L."/>
            <person name="Junhold J."/>
            <person name="Patterson N."/>
            <person name="Siebauer M."/>
            <person name="Good J.M."/>
            <person name="Fischer A."/>
            <person name="Ptak S.E."/>
            <person name="Lachmann M."/>
            <person name="Symer D.E."/>
            <person name="Mailund T."/>
            <person name="Schierup M.H."/>
            <person name="Andres A.M."/>
            <person name="Kelso J."/>
            <person name="Paabo S."/>
        </authorList>
    </citation>
    <scope>NUCLEOTIDE SEQUENCE [LARGE SCALE GENOMIC DNA]</scope>
</reference>
<dbReference type="InterPro" id="IPR004046">
    <property type="entry name" value="GST_C"/>
</dbReference>
<dbReference type="EMBL" id="AJFE02119377">
    <property type="status" value="NOT_ANNOTATED_CDS"/>
    <property type="molecule type" value="Genomic_DNA"/>
</dbReference>
<accession>A0A2R8ZGL6</accession>
<sequence length="188" mass="22172">QEPIYCFCLHFEEKFLESAEDLEKLRNDGSFMFQQMPMVKIDGMKLVQTRAILNYIASKYNLYRKDIKERVLIDMYTEGIADLDTKLALIQQRTKNRYFPAFEKISESNGQDYLVGNKLSRADIHLVELLYYMEELESSLIFSFPLLKALKTRISNLPMVKKFLQPGSPRKSLMDEKSLEEARKIFRF</sequence>
<dbReference type="PROSITE" id="PS50405">
    <property type="entry name" value="GST_CTER"/>
    <property type="match status" value="1"/>
</dbReference>
<feature type="domain" description="GST N-terminal" evidence="4">
    <location>
        <begin position="1"/>
        <end position="64"/>
    </location>
</feature>
<dbReference type="Pfam" id="PF02798">
    <property type="entry name" value="GST_N"/>
    <property type="match status" value="1"/>
</dbReference>
<dbReference type="OMA" id="FTEMIMN"/>
<evidence type="ECO:0000256" key="1">
    <source>
        <dbReference type="ARBA" id="ARBA00011055"/>
    </source>
</evidence>
<dbReference type="FunFam" id="1.20.1050.10:FF:000005">
    <property type="entry name" value="Glutathione S-transferase A1"/>
    <property type="match status" value="1"/>
</dbReference>
<dbReference type="Proteomes" id="UP000240080">
    <property type="component" value="Chromosome 6"/>
</dbReference>
<name>A0A2R8ZGL6_PANPA</name>
<dbReference type="GO" id="GO:0005829">
    <property type="term" value="C:cytosol"/>
    <property type="evidence" value="ECO:0007669"/>
    <property type="project" value="TreeGrafter"/>
</dbReference>
<dbReference type="GO" id="GO:0006805">
    <property type="term" value="P:xenobiotic metabolic process"/>
    <property type="evidence" value="ECO:0007669"/>
    <property type="project" value="TreeGrafter"/>
</dbReference>
<keyword evidence="7" id="KW-1185">Reference proteome</keyword>
<reference evidence="6" key="2">
    <citation type="submission" date="2025-08" db="UniProtKB">
        <authorList>
            <consortium name="Ensembl"/>
        </authorList>
    </citation>
    <scope>IDENTIFICATION</scope>
</reference>
<dbReference type="SUPFAM" id="SSF47616">
    <property type="entry name" value="GST C-terminal domain-like"/>
    <property type="match status" value="1"/>
</dbReference>